<dbReference type="PROSITE" id="PS50878">
    <property type="entry name" value="RT_POL"/>
    <property type="match status" value="1"/>
</dbReference>
<name>A0A6H5IUV0_9HYME</name>
<reference evidence="2 3" key="1">
    <citation type="submission" date="2020-02" db="EMBL/GenBank/DDBJ databases">
        <authorList>
            <person name="Ferguson B K."/>
        </authorList>
    </citation>
    <scope>NUCLEOTIDE SEQUENCE [LARGE SCALE GENOMIC DNA]</scope>
</reference>
<keyword evidence="3" id="KW-1185">Reference proteome</keyword>
<dbReference type="InterPro" id="IPR000477">
    <property type="entry name" value="RT_dom"/>
</dbReference>
<organism evidence="2 3">
    <name type="scientific">Trichogramma brassicae</name>
    <dbReference type="NCBI Taxonomy" id="86971"/>
    <lineage>
        <taxon>Eukaryota</taxon>
        <taxon>Metazoa</taxon>
        <taxon>Ecdysozoa</taxon>
        <taxon>Arthropoda</taxon>
        <taxon>Hexapoda</taxon>
        <taxon>Insecta</taxon>
        <taxon>Pterygota</taxon>
        <taxon>Neoptera</taxon>
        <taxon>Endopterygota</taxon>
        <taxon>Hymenoptera</taxon>
        <taxon>Apocrita</taxon>
        <taxon>Proctotrupomorpha</taxon>
        <taxon>Chalcidoidea</taxon>
        <taxon>Trichogrammatidae</taxon>
        <taxon>Trichogramma</taxon>
    </lineage>
</organism>
<feature type="domain" description="Reverse transcriptase" evidence="1">
    <location>
        <begin position="1"/>
        <end position="200"/>
    </location>
</feature>
<dbReference type="Proteomes" id="UP000479190">
    <property type="component" value="Unassembled WGS sequence"/>
</dbReference>
<evidence type="ECO:0000259" key="1">
    <source>
        <dbReference type="PROSITE" id="PS50878"/>
    </source>
</evidence>
<dbReference type="PANTHER" id="PTHR19446">
    <property type="entry name" value="REVERSE TRANSCRIPTASES"/>
    <property type="match status" value="1"/>
</dbReference>
<evidence type="ECO:0000313" key="3">
    <source>
        <dbReference type="Proteomes" id="UP000479190"/>
    </source>
</evidence>
<gene>
    <name evidence="2" type="ORF">TBRA_LOCUS13036</name>
</gene>
<sequence>MKNRLQWWAEVNDWIPKDQHGFRRGHSGVDNMTGLFLMVENAFRGSRDVLTTFLDVEGAFDNVNVDVLLERLASLGCTRRIVKFVQFVTRERLIFTEGATTAMRLCKGVPQGAVLSPLLLRTTFRSAWEAADPAEGVAALESAIETLGENLDSIGLGISPLKTKLIRFNDRNIQPGRQRIKIREHVVSSCSHTKFLGVIFDYRLSFKEHINYIKKMHLNNEYHEIFVWHILGITPGHSRSTIDAIRIVVETARSAIAACVLAGVLPLDLEADERARLYEIGKREGVLLDRNRTMERMRSLDDWQRRWTGSNKGRWTVKLIPDLKPWVQRKHGEMNYYLTQLLSGHGCFRAYLCRFGHDDLATCPSCPTEDEDAEHVLFRCPRFARERESLWNAAGQPLTSETVVAYMLSSHLGWAAVSSFASTVMKQLRIGERTRHAG</sequence>
<accession>A0A6H5IUV0</accession>
<evidence type="ECO:0000313" key="2">
    <source>
        <dbReference type="EMBL" id="CAB0041366.1"/>
    </source>
</evidence>
<protein>
    <recommendedName>
        <fullName evidence="1">Reverse transcriptase domain-containing protein</fullName>
    </recommendedName>
</protein>
<dbReference type="Pfam" id="PF00078">
    <property type="entry name" value="RVT_1"/>
    <property type="match status" value="1"/>
</dbReference>
<proteinExistence type="predicted"/>
<dbReference type="AlphaFoldDB" id="A0A6H5IUV0"/>
<dbReference type="OrthoDB" id="7634559at2759"/>
<dbReference type="EMBL" id="CADCXV010001112">
    <property type="protein sequence ID" value="CAB0041366.1"/>
    <property type="molecule type" value="Genomic_DNA"/>
</dbReference>